<evidence type="ECO:0000313" key="3">
    <source>
        <dbReference type="Proteomes" id="UP000195012"/>
    </source>
</evidence>
<dbReference type="VEuPathDB" id="PlasmoDB:PKNOH_S05380800"/>
<dbReference type="EMBL" id="NETL01000019">
    <property type="protein sequence ID" value="OTN67781.1"/>
    <property type="molecule type" value="Genomic_DNA"/>
</dbReference>
<comment type="caution">
    <text evidence="2">The sequence shown here is derived from an EMBL/GenBank/DDBJ whole genome shotgun (WGS) entry which is preliminary data.</text>
</comment>
<dbReference type="OMA" id="ICLYTIR"/>
<dbReference type="VEuPathDB" id="PlasmoDB:PKA1H_130041900"/>
<dbReference type="VEuPathDB" id="PlasmoDB:PKNH_1336900"/>
<protein>
    <submittedName>
        <fullName evidence="2">Uncharacterized protein</fullName>
    </submittedName>
</protein>
<organism evidence="2 3">
    <name type="scientific">Plasmodium knowlesi</name>
    <dbReference type="NCBI Taxonomy" id="5850"/>
    <lineage>
        <taxon>Eukaryota</taxon>
        <taxon>Sar</taxon>
        <taxon>Alveolata</taxon>
        <taxon>Apicomplexa</taxon>
        <taxon>Aconoidasida</taxon>
        <taxon>Haemosporida</taxon>
        <taxon>Plasmodiidae</taxon>
        <taxon>Plasmodium</taxon>
        <taxon>Plasmodium (Plasmodium)</taxon>
    </lineage>
</organism>
<dbReference type="OrthoDB" id="10255128at2759"/>
<sequence>MKDIKLLLEKVRINRERELEKEVKIFLDLKKLNDGTPKGEEQNLVATEKKTTERNSLDSHINYVRKKMNNLRRKTVFEQSYYRNVINCYDHSEHYKEILKYTPVDFSGIQEPELKKAITDRENLLSFYYAYLVRKTCEPNFLKCVHNYFVRSLTYSSLEKNLFFNFLSANLCVLAECIKQVEILLVENENKNLAQLLQQCRDILLDVYRELCTLQGMDKEITKVQLVVGEENHDLLNSLVKYFPFLDEHFGKSGEGTSRHDTLIKKLYGIYAFIYVFSNVFYLSSLSVSRAKVGQHLPVKGMPKEFSESNLNNHLQRFAMYRMYIEQYAKGDFMELNEKMLFLLSREILAQKGSRNYTWDDILHNLNSLKNATALQSEFFAASGVKQIDNPTKGKDEKSKDSISNCNVNHVERNPPILPCIHQFFYIGIDFDKTIIKKDSYSAFFKILQKHYFKQSVPKGNDTLTEEDIYFFDNFSLEKMKNKPEPTTQEKIQYIHKLGQWFVIKELEILEELKKDQEKKEHVYSQSYYYYMNQVDKVHVTYSMLLSYYDVFKGVDVDVLNNLISEHYERFELSDYFLEVFLHLLNYKMDNRDSFYFDIITLNLKKQICLYTIRNNLLKLKGGEGSIFSPVPPPRHTEERRVFQNEDDYYDTFKKYFHVYYSKTHTYDKAQRKYTGAFEYNRLKIKHSEYQPRKNGNDGQGEMFQGEKPHGETSPDEIERVSLCSFYDKTLIKTRVCSILHNINHKLSAFIGDSLIDLDAMLHSDIAILVGHNELLISFCEKHNIIIKPLVCAAAKIEFLARRKGGLTKSTNGSAIMSNDATTDVESTINCSANKISTLTDDERTGELNDLYDEGEKIIYSTQSWLEIGIFFFGDI</sequence>
<evidence type="ECO:0000256" key="1">
    <source>
        <dbReference type="SAM" id="MobiDB-lite"/>
    </source>
</evidence>
<evidence type="ECO:0000313" key="2">
    <source>
        <dbReference type="EMBL" id="OTN67781.1"/>
    </source>
</evidence>
<dbReference type="GO" id="GO:0005829">
    <property type="term" value="C:cytosol"/>
    <property type="evidence" value="ECO:0007669"/>
    <property type="project" value="TreeGrafter"/>
</dbReference>
<dbReference type="InterPro" id="IPR050967">
    <property type="entry name" value="Thiamine_Salvage_TenA"/>
</dbReference>
<feature type="region of interest" description="Disordered" evidence="1">
    <location>
        <begin position="689"/>
        <end position="715"/>
    </location>
</feature>
<reference evidence="2 3" key="1">
    <citation type="submission" date="2017-05" db="EMBL/GenBank/DDBJ databases">
        <title>PacBio assembly of a Plasmodium knowlesi genome sequence with Hi-C correction and manual annotation of the SICAvar gene family.</title>
        <authorList>
            <person name="Lapp S.A."/>
            <person name="Geraldo J.A."/>
            <person name="Chien J.-T."/>
            <person name="Ay F."/>
            <person name="Pakala S.B."/>
            <person name="Batugedara G."/>
            <person name="Humphrey J.C."/>
            <person name="Debarry J.D."/>
            <person name="Le Roch K.G."/>
            <person name="Galinski M.R."/>
            <person name="Kissinger J.C."/>
        </authorList>
    </citation>
    <scope>NUCLEOTIDE SEQUENCE [LARGE SCALE GENOMIC DNA]</scope>
    <source>
        <strain evidence="3">Malayan Strain Pk1 (A+)</strain>
    </source>
</reference>
<dbReference type="Proteomes" id="UP000195012">
    <property type="component" value="Unassembled WGS sequence"/>
</dbReference>
<feature type="compositionally biased region" description="Basic and acidic residues" evidence="1">
    <location>
        <begin position="705"/>
        <end position="715"/>
    </location>
</feature>
<dbReference type="AlphaFoldDB" id="A0A1Y3DSK3"/>
<gene>
    <name evidence="2" type="ORF">PKNOH_S05380800</name>
</gene>
<dbReference type="PANTHER" id="PTHR43198:SF2">
    <property type="entry name" value="SI:CH1073-67J19.1-RELATED"/>
    <property type="match status" value="1"/>
</dbReference>
<dbReference type="PANTHER" id="PTHR43198">
    <property type="entry name" value="BIFUNCTIONAL TH2 PROTEIN"/>
    <property type="match status" value="1"/>
</dbReference>
<name>A0A1Y3DSK3_PLAKN</name>
<accession>A0A1Y3DSK3</accession>
<dbReference type="eggNOG" id="ENOG502QWUF">
    <property type="taxonomic scope" value="Eukaryota"/>
</dbReference>
<proteinExistence type="predicted"/>